<organism evidence="2 3">
    <name type="scientific">Fusarium oxysporum f. sp. cubense</name>
    <dbReference type="NCBI Taxonomy" id="61366"/>
    <lineage>
        <taxon>Eukaryota</taxon>
        <taxon>Fungi</taxon>
        <taxon>Dikarya</taxon>
        <taxon>Ascomycota</taxon>
        <taxon>Pezizomycotina</taxon>
        <taxon>Sordariomycetes</taxon>
        <taxon>Hypocreomycetidae</taxon>
        <taxon>Hypocreales</taxon>
        <taxon>Nectriaceae</taxon>
        <taxon>Fusarium</taxon>
        <taxon>Fusarium oxysporum species complex</taxon>
    </lineage>
</organism>
<dbReference type="Pfam" id="PF06985">
    <property type="entry name" value="HET"/>
    <property type="match status" value="1"/>
</dbReference>
<dbReference type="EMBL" id="VMNF01000008">
    <property type="protein sequence ID" value="TXC02768.1"/>
    <property type="molecule type" value="Genomic_DNA"/>
</dbReference>
<dbReference type="PANTHER" id="PTHR33112">
    <property type="entry name" value="DOMAIN PROTEIN, PUTATIVE-RELATED"/>
    <property type="match status" value="1"/>
</dbReference>
<comment type="caution">
    <text evidence="2">The sequence shown here is derived from an EMBL/GenBank/DDBJ whole genome shotgun (WGS) entry which is preliminary data.</text>
</comment>
<dbReference type="PANTHER" id="PTHR33112:SF10">
    <property type="entry name" value="TOL"/>
    <property type="match status" value="1"/>
</dbReference>
<sequence length="331" mass="37094">MTPPARVPKAIILLIETGCMRSSKAATFVTCCTMRLSPGVAVQLEKFDLGIIKDTSGRRTEAEPLDCFLIWTQLAVSHQHPILRIILEANASREGFEGPIPMTTSVTLIQTDLCHSSIASSSSLQEALGPSSDSDTAWDVMRHWISQCQQKHIDRGLRPYAVVPWYPTRLQDLGDPKSISVPRLIETATNLPKGPYLTFIHSLPRTFQDAATATGNLGYRYLWIDTVCIVQDDEEDWAREAALMYKVYTTAECNLAAAASRDSSGGLFFKRTGLHGQCVAQNVRGDVIDCFADDELFQREIKHSPLQQRAWVHQEWLMSKRTIHFARNQVF</sequence>
<gene>
    <name evidence="2" type="ORF">FocTR4_00014878</name>
</gene>
<proteinExistence type="predicted"/>
<reference evidence="2 3" key="1">
    <citation type="submission" date="2019-07" db="EMBL/GenBank/DDBJ databases">
        <title>The First High-Quality Draft Genome Sequence of the Causal Agent of the Current Panama Disease Epidemic.</title>
        <authorList>
            <person name="Warmington R.J."/>
            <person name="Kay W."/>
            <person name="Jeffries A."/>
            <person name="Bebber D."/>
            <person name="Moore K."/>
            <person name="Studholme D.J."/>
        </authorList>
    </citation>
    <scope>NUCLEOTIDE SEQUENCE [LARGE SCALE GENOMIC DNA]</scope>
    <source>
        <strain evidence="2 3">TR4</strain>
    </source>
</reference>
<evidence type="ECO:0000313" key="2">
    <source>
        <dbReference type="EMBL" id="TXC02768.1"/>
    </source>
</evidence>
<name>A0A5C6SXN3_FUSOC</name>
<feature type="domain" description="Heterokaryon incompatibility" evidence="1">
    <location>
        <begin position="200"/>
        <end position="315"/>
    </location>
</feature>
<evidence type="ECO:0000259" key="1">
    <source>
        <dbReference type="Pfam" id="PF06985"/>
    </source>
</evidence>
<evidence type="ECO:0000313" key="3">
    <source>
        <dbReference type="Proteomes" id="UP000321331"/>
    </source>
</evidence>
<dbReference type="AlphaFoldDB" id="A0A5C6SXN3"/>
<dbReference type="InterPro" id="IPR010730">
    <property type="entry name" value="HET"/>
</dbReference>
<protein>
    <recommendedName>
        <fullName evidence="1">Heterokaryon incompatibility domain-containing protein</fullName>
    </recommendedName>
</protein>
<dbReference type="Proteomes" id="UP000321331">
    <property type="component" value="Unassembled WGS sequence"/>
</dbReference>
<accession>A0A5C6SXN3</accession>